<reference evidence="3" key="1">
    <citation type="journal article" date="2019" name="Int. J. Syst. Evol. Microbiol.">
        <title>The Global Catalogue of Microorganisms (GCM) 10K type strain sequencing project: providing services to taxonomists for standard genome sequencing and annotation.</title>
        <authorList>
            <consortium name="The Broad Institute Genomics Platform"/>
            <consortium name="The Broad Institute Genome Sequencing Center for Infectious Disease"/>
            <person name="Wu L."/>
            <person name="Ma J."/>
        </authorList>
    </citation>
    <scope>NUCLEOTIDE SEQUENCE [LARGE SCALE GENOMIC DNA]</scope>
    <source>
        <strain evidence="3">CGMCC 4.1434</strain>
    </source>
</reference>
<dbReference type="EMBL" id="JBHSNO010000005">
    <property type="protein sequence ID" value="MFC5589605.1"/>
    <property type="molecule type" value="Genomic_DNA"/>
</dbReference>
<gene>
    <name evidence="2" type="ORF">ACFPRA_11935</name>
</gene>
<name>A0ABW0TL35_9BACL</name>
<feature type="domain" description="Ribonuclease R winged-helix" evidence="1">
    <location>
        <begin position="268"/>
        <end position="323"/>
    </location>
</feature>
<dbReference type="Proteomes" id="UP001596109">
    <property type="component" value="Unassembled WGS sequence"/>
</dbReference>
<proteinExistence type="predicted"/>
<keyword evidence="3" id="KW-1185">Reference proteome</keyword>
<organism evidence="2 3">
    <name type="scientific">Sporosarcina soli</name>
    <dbReference type="NCBI Taxonomy" id="334736"/>
    <lineage>
        <taxon>Bacteria</taxon>
        <taxon>Bacillati</taxon>
        <taxon>Bacillota</taxon>
        <taxon>Bacilli</taxon>
        <taxon>Bacillales</taxon>
        <taxon>Caryophanaceae</taxon>
        <taxon>Sporosarcina</taxon>
    </lineage>
</organism>
<comment type="caution">
    <text evidence="2">The sequence shown here is derived from an EMBL/GenBank/DDBJ whole genome shotgun (WGS) entry which is preliminary data.</text>
</comment>
<protein>
    <submittedName>
        <fullName evidence="2">Winged-helix domain-containing protein</fullName>
    </submittedName>
</protein>
<sequence length="339" mass="38581">MVHSKRKLHVIAIQEAYLNIAAYQLVDILGDKIDVLAITLQELTMDVIGEGDIVILSKEILKGITRPFIPASCPIIVAKREVNIAGTREFLSLPKNQQILVINDTLEHAEETAISLKNIHFEQEYIAYDPINPIPSQIDLIVTPGEKELVPKQFKNVIDIGPRTLDFNTVLKIASHLNDDDELNILMKRFFKSQLSLAEKLNEKYNFHYKKPLIQKREDMEDKDRTEDAVPLSEKEMSSMVKKIEEHGFLEESLAILAIYLEGKRKLESFGRTTVKQKLQQIGFDLSAQQLRLRLEVMQELGLVIARQGRGGTKLSETGEEFLSHYTKRTGAESKEKSM</sequence>
<evidence type="ECO:0000313" key="2">
    <source>
        <dbReference type="EMBL" id="MFC5589605.1"/>
    </source>
</evidence>
<accession>A0ABW0TL35</accession>
<dbReference type="RefSeq" id="WP_381434541.1">
    <property type="nucleotide sequence ID" value="NZ_JBHSNO010000005.1"/>
</dbReference>
<dbReference type="InterPro" id="IPR013668">
    <property type="entry name" value="RNase_R_HTH_12"/>
</dbReference>
<dbReference type="Pfam" id="PF08461">
    <property type="entry name" value="WHD_RNase_R"/>
    <property type="match status" value="1"/>
</dbReference>
<evidence type="ECO:0000313" key="3">
    <source>
        <dbReference type="Proteomes" id="UP001596109"/>
    </source>
</evidence>
<evidence type="ECO:0000259" key="1">
    <source>
        <dbReference type="Pfam" id="PF08461"/>
    </source>
</evidence>